<proteinExistence type="predicted"/>
<dbReference type="Gene3D" id="2.30.180.10">
    <property type="entry name" value="FAS1 domain"/>
    <property type="match status" value="1"/>
</dbReference>
<dbReference type="RefSeq" id="WP_039350672.1">
    <property type="nucleotide sequence ID" value="NZ_PGEZ01000001.1"/>
</dbReference>
<dbReference type="SUPFAM" id="SSF82153">
    <property type="entry name" value="FAS1 domain"/>
    <property type="match status" value="1"/>
</dbReference>
<gene>
    <name evidence="3" type="ORF">CLV56_1605</name>
</gene>
<evidence type="ECO:0000259" key="2">
    <source>
        <dbReference type="PROSITE" id="PS50213"/>
    </source>
</evidence>
<organism evidence="3 4">
    <name type="scientific">Mumia flava</name>
    <dbReference type="NCBI Taxonomy" id="1348852"/>
    <lineage>
        <taxon>Bacteria</taxon>
        <taxon>Bacillati</taxon>
        <taxon>Actinomycetota</taxon>
        <taxon>Actinomycetes</taxon>
        <taxon>Propionibacteriales</taxon>
        <taxon>Nocardioidaceae</taxon>
        <taxon>Mumia</taxon>
    </lineage>
</organism>
<dbReference type="Pfam" id="PF02469">
    <property type="entry name" value="Fasciclin"/>
    <property type="match status" value="1"/>
</dbReference>
<keyword evidence="1" id="KW-0732">Signal</keyword>
<dbReference type="Proteomes" id="UP000230842">
    <property type="component" value="Unassembled WGS sequence"/>
</dbReference>
<dbReference type="InterPro" id="IPR036378">
    <property type="entry name" value="FAS1_dom_sf"/>
</dbReference>
<dbReference type="AlphaFoldDB" id="A0A0B2BJS5"/>
<evidence type="ECO:0000313" key="3">
    <source>
        <dbReference type="EMBL" id="PJJ57377.1"/>
    </source>
</evidence>
<feature type="chain" id="PRO_5015034369" evidence="1">
    <location>
        <begin position="30"/>
        <end position="223"/>
    </location>
</feature>
<dbReference type="EMBL" id="PGEZ01000001">
    <property type="protein sequence ID" value="PJJ57377.1"/>
    <property type="molecule type" value="Genomic_DNA"/>
</dbReference>
<sequence length="223" mass="23330">MKIRTIAAAALAAPLLAAGVLAPAGSASAQTPTGKDGAKGGDGQRSLAAVLTSDGNRFDRRGGDYDIVTEAVLAVVGAKPDSPVAVLADGSTPVTAFLPNDWSFKRFVKDVTGRWYRSEKRAFDAIVAAAGVDTIEQVLLYHVVPGATLTSSDALGVDGASLTTAQGGAIEVDVKSRWFRVVRLHDADPDDRDPYLNPFALDINKGNRQIAHGILGVLRPIDL</sequence>
<dbReference type="InterPro" id="IPR000782">
    <property type="entry name" value="FAS1_domain"/>
</dbReference>
<accession>A0A0B2BJS5</accession>
<protein>
    <submittedName>
        <fullName evidence="3">Fasciclin domain-containing protein</fullName>
    </submittedName>
</protein>
<dbReference type="PROSITE" id="PS50213">
    <property type="entry name" value="FAS1"/>
    <property type="match status" value="1"/>
</dbReference>
<keyword evidence="4" id="KW-1185">Reference proteome</keyword>
<name>A0A0B2BJS5_9ACTN</name>
<evidence type="ECO:0000256" key="1">
    <source>
        <dbReference type="SAM" id="SignalP"/>
    </source>
</evidence>
<feature type="signal peptide" evidence="1">
    <location>
        <begin position="1"/>
        <end position="29"/>
    </location>
</feature>
<evidence type="ECO:0000313" key="4">
    <source>
        <dbReference type="Proteomes" id="UP000230842"/>
    </source>
</evidence>
<reference evidence="3 4" key="1">
    <citation type="submission" date="2017-11" db="EMBL/GenBank/DDBJ databases">
        <title>Genomic Encyclopedia of Archaeal and Bacterial Type Strains, Phase II (KMG-II): From Individual Species to Whole Genera.</title>
        <authorList>
            <person name="Goeker M."/>
        </authorList>
    </citation>
    <scope>NUCLEOTIDE SEQUENCE [LARGE SCALE GENOMIC DNA]</scope>
    <source>
        <strain evidence="3 4">DSM 27763</strain>
    </source>
</reference>
<comment type="caution">
    <text evidence="3">The sequence shown here is derived from an EMBL/GenBank/DDBJ whole genome shotgun (WGS) entry which is preliminary data.</text>
</comment>
<feature type="domain" description="FAS1" evidence="2">
    <location>
        <begin position="52"/>
        <end position="222"/>
    </location>
</feature>